<dbReference type="Proteomes" id="UP000678679">
    <property type="component" value="Chromosome 1"/>
</dbReference>
<evidence type="ECO:0000313" key="2">
    <source>
        <dbReference type="EMBL" id="QWG00026.1"/>
    </source>
</evidence>
<evidence type="ECO:0000313" key="3">
    <source>
        <dbReference type="Proteomes" id="UP000678679"/>
    </source>
</evidence>
<name>A0AAX1N0T9_9BACT</name>
<protein>
    <submittedName>
        <fullName evidence="2">Uncharacterized protein</fullName>
    </submittedName>
</protein>
<keyword evidence="3" id="KW-1185">Reference proteome</keyword>
<proteinExistence type="predicted"/>
<dbReference type="AlphaFoldDB" id="A0AAX1N0T9"/>
<dbReference type="EMBL" id="CP076132">
    <property type="protein sequence ID" value="QWG00026.1"/>
    <property type="molecule type" value="Genomic_DNA"/>
</dbReference>
<feature type="transmembrane region" description="Helical" evidence="1">
    <location>
        <begin position="6"/>
        <end position="23"/>
    </location>
</feature>
<sequence>MKNVFILILIIIIGYLSTKIFFGKRKTNQKFEMADVSKHMIKNEKMKNYNFLVDMRSDSYFPPFLVDKCEKILIELCLNIEKENPQNPKDLYKLTHLATNKINSLEDEFFENESEIETAARESFALDFGEIAKAYSFTDADIEELIGTRTW</sequence>
<dbReference type="RefSeq" id="WP_215585712.1">
    <property type="nucleotide sequence ID" value="NZ_CP076132.1"/>
</dbReference>
<organism evidence="2 3">
    <name type="scientific">Flammeovirga yaeyamensis</name>
    <dbReference type="NCBI Taxonomy" id="367791"/>
    <lineage>
        <taxon>Bacteria</taxon>
        <taxon>Pseudomonadati</taxon>
        <taxon>Bacteroidota</taxon>
        <taxon>Cytophagia</taxon>
        <taxon>Cytophagales</taxon>
        <taxon>Flammeovirgaceae</taxon>
        <taxon>Flammeovirga</taxon>
    </lineage>
</organism>
<gene>
    <name evidence="2" type="ORF">KMW28_10200</name>
</gene>
<dbReference type="Pfam" id="PF18977">
    <property type="entry name" value="DUF5713"/>
    <property type="match status" value="1"/>
</dbReference>
<dbReference type="KEGG" id="fya:KMW28_10200"/>
<reference evidence="2 3" key="1">
    <citation type="submission" date="2021-05" db="EMBL/GenBank/DDBJ databases">
        <title>Comparative genomic studies on the polysaccharide-degrading batcterial strains of the Flammeovirga genus.</title>
        <authorList>
            <person name="Zewei F."/>
            <person name="Zheng Z."/>
            <person name="Yu L."/>
            <person name="Ruyue G."/>
            <person name="Yanhong M."/>
            <person name="Yuanyuan C."/>
            <person name="Jingyan G."/>
            <person name="Wenjun H."/>
        </authorList>
    </citation>
    <scope>NUCLEOTIDE SEQUENCE [LARGE SCALE GENOMIC DNA]</scope>
    <source>
        <strain evidence="2 3">NBRC:100898</strain>
    </source>
</reference>
<keyword evidence="1" id="KW-1133">Transmembrane helix</keyword>
<evidence type="ECO:0000256" key="1">
    <source>
        <dbReference type="SAM" id="Phobius"/>
    </source>
</evidence>
<keyword evidence="1" id="KW-0472">Membrane</keyword>
<keyword evidence="1" id="KW-0812">Transmembrane</keyword>
<accession>A0AAX1N0T9</accession>
<dbReference type="InterPro" id="IPR043767">
    <property type="entry name" value="DUF5713"/>
</dbReference>